<keyword evidence="1" id="KW-0472">Membrane</keyword>
<dbReference type="EMBL" id="VDEM01000186">
    <property type="protein sequence ID" value="KAF0821157.1"/>
    <property type="molecule type" value="Genomic_DNA"/>
</dbReference>
<evidence type="ECO:0000256" key="1">
    <source>
        <dbReference type="SAM" id="Phobius"/>
    </source>
</evidence>
<accession>A0A800MRQ4</accession>
<protein>
    <submittedName>
        <fullName evidence="2">Uncharacterized protein</fullName>
    </submittedName>
</protein>
<dbReference type="AlphaFoldDB" id="A0A800MRQ4"/>
<sequence>MTKISRSLLVTVSVLILLSIGLLFLV</sequence>
<evidence type="ECO:0000313" key="3">
    <source>
        <dbReference type="Proteomes" id="UP000465778"/>
    </source>
</evidence>
<evidence type="ECO:0000313" key="2">
    <source>
        <dbReference type="EMBL" id="KAF0821157.1"/>
    </source>
</evidence>
<reference evidence="2 3" key="1">
    <citation type="journal article" date="2020" name="G3 (Bethesda)">
        <title>Whole Genome Sequencing and Comparative Genomics of Two Nematicidal Bacillus Strains Reveals a Wide Range of Possible Virulence Factors.</title>
        <authorList>
            <person name="Susic N."/>
            <person name="Janezic S."/>
            <person name="Rupnik M."/>
            <person name="Geric Stare B."/>
        </authorList>
    </citation>
    <scope>NUCLEOTIDE SEQUENCE [LARGE SCALE GENOMIC DNA]</scope>
    <source>
        <strain evidence="2 3">I-1582</strain>
    </source>
</reference>
<keyword evidence="1" id="KW-0812">Transmembrane</keyword>
<proteinExistence type="predicted"/>
<keyword evidence="1" id="KW-1133">Transmembrane helix</keyword>
<dbReference type="Proteomes" id="UP000465778">
    <property type="component" value="Unassembled WGS sequence"/>
</dbReference>
<name>A0A800MRQ4_CYTFI</name>
<organism evidence="2 3">
    <name type="scientific">Cytobacillus firmus</name>
    <name type="common">Bacillus firmus</name>
    <dbReference type="NCBI Taxonomy" id="1399"/>
    <lineage>
        <taxon>Bacteria</taxon>
        <taxon>Bacillati</taxon>
        <taxon>Bacillota</taxon>
        <taxon>Bacilli</taxon>
        <taxon>Bacillales</taxon>
        <taxon>Bacillaceae</taxon>
        <taxon>Cytobacillus</taxon>
    </lineage>
</organism>
<feature type="transmembrane region" description="Helical" evidence="1">
    <location>
        <begin position="7"/>
        <end position="25"/>
    </location>
</feature>
<feature type="non-terminal residue" evidence="2">
    <location>
        <position position="26"/>
    </location>
</feature>
<comment type="caution">
    <text evidence="2">The sequence shown here is derived from an EMBL/GenBank/DDBJ whole genome shotgun (WGS) entry which is preliminary data.</text>
</comment>
<gene>
    <name evidence="2" type="ORF">KIS1582_5166</name>
</gene>